<protein>
    <submittedName>
        <fullName evidence="1">Transducin family protein / WD-40 repeat family protein</fullName>
    </submittedName>
</protein>
<gene>
    <name evidence="1" type="ORF">STAS_14064</name>
</gene>
<dbReference type="PANTHER" id="PTHR47467">
    <property type="entry name" value="OS01G0867200 PROTEIN"/>
    <property type="match status" value="1"/>
</dbReference>
<dbReference type="SUPFAM" id="SSF50978">
    <property type="entry name" value="WD40 repeat-like"/>
    <property type="match status" value="1"/>
</dbReference>
<organism evidence="1 2">
    <name type="scientific">Striga asiatica</name>
    <name type="common">Asiatic witchweed</name>
    <name type="synonym">Buchnera asiatica</name>
    <dbReference type="NCBI Taxonomy" id="4170"/>
    <lineage>
        <taxon>Eukaryota</taxon>
        <taxon>Viridiplantae</taxon>
        <taxon>Streptophyta</taxon>
        <taxon>Embryophyta</taxon>
        <taxon>Tracheophyta</taxon>
        <taxon>Spermatophyta</taxon>
        <taxon>Magnoliopsida</taxon>
        <taxon>eudicotyledons</taxon>
        <taxon>Gunneridae</taxon>
        <taxon>Pentapetalae</taxon>
        <taxon>asterids</taxon>
        <taxon>lamiids</taxon>
        <taxon>Lamiales</taxon>
        <taxon>Orobanchaceae</taxon>
        <taxon>Buchnereae</taxon>
        <taxon>Striga</taxon>
    </lineage>
</organism>
<dbReference type="InterPro" id="IPR015943">
    <property type="entry name" value="WD40/YVTN_repeat-like_dom_sf"/>
</dbReference>
<dbReference type="AlphaFoldDB" id="A0A5A7PYC7"/>
<dbReference type="EMBL" id="BKCP01005405">
    <property type="protein sequence ID" value="GER37651.1"/>
    <property type="molecule type" value="Genomic_DNA"/>
</dbReference>
<accession>A0A5A7PYC7</accession>
<dbReference type="Gene3D" id="2.130.10.10">
    <property type="entry name" value="YVTN repeat-like/Quinoprotein amine dehydrogenase"/>
    <property type="match status" value="1"/>
</dbReference>
<sequence length="352" mass="38208">MLEAKSLNKAAIPETLFTNPSPANLQSTRLAVHANGNSSSCWVYVASGSRVYKLLIAMEDSSVGQGKESLLIPEHTQVLDSSLVSRCPHRAEIQSIVLAGTETGMECSILGSVDSYGHLIVAPLNDRNTDVDGFTYTVSPRDSGIGEGSWAGLCFNPNQLCMAAVARSLCKSIDIYDQDIHLRTLRTLWYPSSLTFMGNSSESASSMLAITEGSLLSIWDLRVKENGGCVHRISGSVGDILYSATVSSNGYVATGGADRTVTVYDPRRWCAISRWLNCSKYEITGLTFSSVDPNYIYVQGVDYEVLCGQWIESKKAFSFRGDSNWLGFSKCSGRDILAGWCDSGSIFVADVF</sequence>
<name>A0A5A7PYC7_STRAF</name>
<dbReference type="Proteomes" id="UP000325081">
    <property type="component" value="Unassembled WGS sequence"/>
</dbReference>
<dbReference type="OrthoDB" id="1879717at2759"/>
<reference evidence="2" key="1">
    <citation type="journal article" date="2019" name="Curr. Biol.">
        <title>Genome Sequence of Striga asiatica Provides Insight into the Evolution of Plant Parasitism.</title>
        <authorList>
            <person name="Yoshida S."/>
            <person name="Kim S."/>
            <person name="Wafula E.K."/>
            <person name="Tanskanen J."/>
            <person name="Kim Y.M."/>
            <person name="Honaas L."/>
            <person name="Yang Z."/>
            <person name="Spallek T."/>
            <person name="Conn C.E."/>
            <person name="Ichihashi Y."/>
            <person name="Cheong K."/>
            <person name="Cui S."/>
            <person name="Der J.P."/>
            <person name="Gundlach H."/>
            <person name="Jiao Y."/>
            <person name="Hori C."/>
            <person name="Ishida J.K."/>
            <person name="Kasahara H."/>
            <person name="Kiba T."/>
            <person name="Kim M.S."/>
            <person name="Koo N."/>
            <person name="Laohavisit A."/>
            <person name="Lee Y.H."/>
            <person name="Lumba S."/>
            <person name="McCourt P."/>
            <person name="Mortimer J.C."/>
            <person name="Mutuku J.M."/>
            <person name="Nomura T."/>
            <person name="Sasaki-Sekimoto Y."/>
            <person name="Seto Y."/>
            <person name="Wang Y."/>
            <person name="Wakatake T."/>
            <person name="Sakakibara H."/>
            <person name="Demura T."/>
            <person name="Yamaguchi S."/>
            <person name="Yoneyama K."/>
            <person name="Manabe R.I."/>
            <person name="Nelson D.C."/>
            <person name="Schulman A.H."/>
            <person name="Timko M.P."/>
            <person name="dePamphilis C.W."/>
            <person name="Choi D."/>
            <person name="Shirasu K."/>
        </authorList>
    </citation>
    <scope>NUCLEOTIDE SEQUENCE [LARGE SCALE GENOMIC DNA]</scope>
    <source>
        <strain evidence="2">cv. UVA1</strain>
    </source>
</reference>
<proteinExistence type="predicted"/>
<evidence type="ECO:0000313" key="2">
    <source>
        <dbReference type="Proteomes" id="UP000325081"/>
    </source>
</evidence>
<comment type="caution">
    <text evidence="1">The sequence shown here is derived from an EMBL/GenBank/DDBJ whole genome shotgun (WGS) entry which is preliminary data.</text>
</comment>
<evidence type="ECO:0000313" key="1">
    <source>
        <dbReference type="EMBL" id="GER37651.1"/>
    </source>
</evidence>
<keyword evidence="2" id="KW-1185">Reference proteome</keyword>
<dbReference type="PANTHER" id="PTHR47467:SF1">
    <property type="entry name" value="WD40 REPEAT-CONTAINING PROTEIN"/>
    <property type="match status" value="1"/>
</dbReference>
<dbReference type="InterPro" id="IPR036322">
    <property type="entry name" value="WD40_repeat_dom_sf"/>
</dbReference>